<dbReference type="Gene3D" id="1.10.238.70">
    <property type="match status" value="1"/>
</dbReference>
<dbReference type="OrthoDB" id="14006at10239"/>
<dbReference type="Proteomes" id="UP000202749">
    <property type="component" value="Segment"/>
</dbReference>
<dbReference type="RefSeq" id="YP_009195550.1">
    <property type="nucleotide sequence ID" value="NC_028762.1"/>
</dbReference>
<dbReference type="Pfam" id="PF21448">
    <property type="entry name" value="DNMK"/>
    <property type="match status" value="1"/>
</dbReference>
<dbReference type="SUPFAM" id="SSF52540">
    <property type="entry name" value="P-loop containing nucleoside triphosphate hydrolases"/>
    <property type="match status" value="1"/>
</dbReference>
<dbReference type="GeneID" id="26622931"/>
<dbReference type="InterPro" id="IPR023191">
    <property type="entry name" value="DNMP_kinase_N"/>
</dbReference>
<evidence type="ECO:0000313" key="1">
    <source>
        <dbReference type="EMBL" id="AKA61994.1"/>
    </source>
</evidence>
<dbReference type="GO" id="GO:0016301">
    <property type="term" value="F:kinase activity"/>
    <property type="evidence" value="ECO:0007669"/>
    <property type="project" value="UniProtKB-KW"/>
</dbReference>
<keyword evidence="1" id="KW-0808">Transferase</keyword>
<dbReference type="InterPro" id="IPR048444">
    <property type="entry name" value="DNMK"/>
</dbReference>
<reference evidence="1 2" key="1">
    <citation type="submission" date="2015-03" db="EMBL/GenBank/DDBJ databases">
        <authorList>
            <person name="Melo L.D.R."/>
            <person name="Veiga P."/>
            <person name="Cerca N."/>
            <person name="Kropinski A.M."/>
            <person name="Azeredo J."/>
            <person name="Almeida C."/>
            <person name="Sillankorva S."/>
        </authorList>
    </citation>
    <scope>NUCLEOTIDE SEQUENCE [LARGE SCALE GENOMIC DNA]</scope>
</reference>
<name>A0A0G2SS80_9CAUD</name>
<accession>A0A0G2SS80</accession>
<gene>
    <name evidence="1" type="ORF">Pm5461_128</name>
</gene>
<organism evidence="1 2">
    <name type="scientific">Proteus phage vB_PmiM_Pm5461</name>
    <dbReference type="NCBI Taxonomy" id="1636250"/>
    <lineage>
        <taxon>Viruses</taxon>
        <taxon>Duplodnaviria</taxon>
        <taxon>Heunggongvirae</taxon>
        <taxon>Uroviricota</taxon>
        <taxon>Caudoviricetes</taxon>
        <taxon>Pantevenvirales</taxon>
        <taxon>Straboviridae</taxon>
        <taxon>Bragavirus</taxon>
        <taxon>Bragavirus pm5461</taxon>
    </lineage>
</organism>
<proteinExistence type="predicted"/>
<sequence>MIIGLTGKKRSGKDTCANYIESLCDEQNRYCHKIAFADYLKFTLSINWQNYNGVNLSYKDFDGHGIDREFKLDMTQDQFEDYMLRCVAHLKRNGLKGDTPKIPVINNNEFTIRKFLQTLGTDIVVSMDKMYWVDIVFNYINKRIPKSHTIVITDCRQIHEIEAIRLHNGKVIHIKKNTNTNDNHITEQDLQILEGDIVIENNSSLDDFYKKVKNEYSKL</sequence>
<protein>
    <submittedName>
        <fullName evidence="1">DNMP kinase</fullName>
    </submittedName>
</protein>
<dbReference type="InterPro" id="IPR027417">
    <property type="entry name" value="P-loop_NTPase"/>
</dbReference>
<evidence type="ECO:0000313" key="2">
    <source>
        <dbReference type="Proteomes" id="UP000202749"/>
    </source>
</evidence>
<keyword evidence="2" id="KW-1185">Reference proteome</keyword>
<dbReference type="Gene3D" id="3.40.50.300">
    <property type="entry name" value="P-loop containing nucleotide triphosphate hydrolases"/>
    <property type="match status" value="1"/>
</dbReference>
<dbReference type="KEGG" id="vg:26622931"/>
<keyword evidence="1" id="KW-0418">Kinase</keyword>
<dbReference type="EMBL" id="KP890823">
    <property type="protein sequence ID" value="AKA61994.1"/>
    <property type="molecule type" value="Genomic_DNA"/>
</dbReference>